<dbReference type="InterPro" id="IPR054608">
    <property type="entry name" value="SYY-like_C"/>
</dbReference>
<evidence type="ECO:0000256" key="6">
    <source>
        <dbReference type="ARBA" id="ARBA00023146"/>
    </source>
</evidence>
<dbReference type="GO" id="GO:0005524">
    <property type="term" value="F:ATP binding"/>
    <property type="evidence" value="ECO:0007669"/>
    <property type="project" value="UniProtKB-UniRule"/>
</dbReference>
<evidence type="ECO:0000256" key="5">
    <source>
        <dbReference type="ARBA" id="ARBA00022917"/>
    </source>
</evidence>
<dbReference type="CDD" id="cd00165">
    <property type="entry name" value="S4"/>
    <property type="match status" value="1"/>
</dbReference>
<comment type="similarity">
    <text evidence="8">Belongs to the class-I aminoacyl-tRNA synthetase family. TyrS type 1 subfamily.</text>
</comment>
<dbReference type="PANTHER" id="PTHR11766">
    <property type="entry name" value="TYROSYL-TRNA SYNTHETASE"/>
    <property type="match status" value="1"/>
</dbReference>
<dbReference type="CDD" id="cd00805">
    <property type="entry name" value="TyrRS_core"/>
    <property type="match status" value="1"/>
</dbReference>
<keyword evidence="6 8" id="KW-0030">Aminoacyl-tRNA synthetase</keyword>
<accession>A0AAE3DQ51</accession>
<dbReference type="GO" id="GO:0006437">
    <property type="term" value="P:tyrosyl-tRNA aminoacylation"/>
    <property type="evidence" value="ECO:0007669"/>
    <property type="project" value="UniProtKB-UniRule"/>
</dbReference>
<dbReference type="Gene3D" id="3.40.50.620">
    <property type="entry name" value="HUPs"/>
    <property type="match status" value="1"/>
</dbReference>
<dbReference type="GO" id="GO:0005829">
    <property type="term" value="C:cytosol"/>
    <property type="evidence" value="ECO:0007669"/>
    <property type="project" value="TreeGrafter"/>
</dbReference>
<keyword evidence="5 8" id="KW-0648">Protein biosynthesis</keyword>
<comment type="subcellular location">
    <subcellularLocation>
        <location evidence="8">Cytoplasm</location>
    </subcellularLocation>
</comment>
<dbReference type="Pfam" id="PF00579">
    <property type="entry name" value="tRNA-synt_1b"/>
    <property type="match status" value="1"/>
</dbReference>
<keyword evidence="3 8" id="KW-0067">ATP-binding</keyword>
<dbReference type="InterPro" id="IPR024088">
    <property type="entry name" value="Tyr-tRNA-ligase_bac-type"/>
</dbReference>
<keyword evidence="2 8" id="KW-0547">Nucleotide-binding</keyword>
<evidence type="ECO:0000256" key="7">
    <source>
        <dbReference type="ARBA" id="ARBA00048248"/>
    </source>
</evidence>
<evidence type="ECO:0000256" key="1">
    <source>
        <dbReference type="ARBA" id="ARBA00022598"/>
    </source>
</evidence>
<dbReference type="Pfam" id="PF22421">
    <property type="entry name" value="SYY_C-terminal"/>
    <property type="match status" value="1"/>
</dbReference>
<dbReference type="PRINTS" id="PR01040">
    <property type="entry name" value="TRNASYNTHTYR"/>
</dbReference>
<dbReference type="AlphaFoldDB" id="A0AAE3DQ51"/>
<sequence>MSTNVYDILKERGFLEQETHAEVRDLLGKEKVTFYIGFDATADSLTAGHFLTIMAMKHMQNAGHRPIALLGGGTTMIGDPSGKSDMRSMLTRETIEHNAERFHEQLSHFIDFSDGKAIVANNADWLLDLNYVQLLREVGVHFSVNRMLTAECYKQRMERGLTFFEFNYMIMQSYDFWKLNQLYNCQLEMGGNDQWSNIIGGVELIRRKEQKPAFGLTFKLLTTSEGIKMGKTMKGALWLDPNKTSPYEFYQYWRNIEDVKVEECLGLLTFLPMEDVRRLGALEGADINKAKEVLAYETTKIVHGQEEAEKAQVAAKSIFVHGTKSADMPTTTYPKAELEEGKDLITLLVDTKLAKNRSEGRRLIQQGGVTVNDEKITDFARVFTTADFDEEGALVIKKGKKGFHQIKAAE</sequence>
<evidence type="ECO:0000313" key="12">
    <source>
        <dbReference type="Proteomes" id="UP001197875"/>
    </source>
</evidence>
<evidence type="ECO:0000256" key="3">
    <source>
        <dbReference type="ARBA" id="ARBA00022840"/>
    </source>
</evidence>
<dbReference type="PANTHER" id="PTHR11766:SF0">
    <property type="entry name" value="TYROSINE--TRNA LIGASE, MITOCHONDRIAL"/>
    <property type="match status" value="1"/>
</dbReference>
<evidence type="ECO:0000256" key="9">
    <source>
        <dbReference type="PROSITE-ProRule" id="PRU00182"/>
    </source>
</evidence>
<dbReference type="Gene3D" id="1.10.240.10">
    <property type="entry name" value="Tyrosyl-Transfer RNA Synthetase"/>
    <property type="match status" value="1"/>
</dbReference>
<keyword evidence="4 9" id="KW-0694">RNA-binding</keyword>
<comment type="caution">
    <text evidence="11">The sequence shown here is derived from an EMBL/GenBank/DDBJ whole genome shotgun (WGS) entry which is preliminary data.</text>
</comment>
<dbReference type="InterPro" id="IPR014729">
    <property type="entry name" value="Rossmann-like_a/b/a_fold"/>
</dbReference>
<dbReference type="PROSITE" id="PS50889">
    <property type="entry name" value="S4"/>
    <property type="match status" value="1"/>
</dbReference>
<dbReference type="EMBL" id="JAJEPR010000002">
    <property type="protein sequence ID" value="MCC2188461.1"/>
    <property type="molecule type" value="Genomic_DNA"/>
</dbReference>
<comment type="catalytic activity">
    <reaction evidence="7 8">
        <text>tRNA(Tyr) + L-tyrosine + ATP = L-tyrosyl-tRNA(Tyr) + AMP + diphosphate + H(+)</text>
        <dbReference type="Rhea" id="RHEA:10220"/>
        <dbReference type="Rhea" id="RHEA-COMP:9706"/>
        <dbReference type="Rhea" id="RHEA-COMP:9707"/>
        <dbReference type="ChEBI" id="CHEBI:15378"/>
        <dbReference type="ChEBI" id="CHEBI:30616"/>
        <dbReference type="ChEBI" id="CHEBI:33019"/>
        <dbReference type="ChEBI" id="CHEBI:58315"/>
        <dbReference type="ChEBI" id="CHEBI:78442"/>
        <dbReference type="ChEBI" id="CHEBI:78536"/>
        <dbReference type="ChEBI" id="CHEBI:456215"/>
        <dbReference type="EC" id="6.1.1.1"/>
    </reaction>
</comment>
<dbReference type="InterPro" id="IPR002305">
    <property type="entry name" value="aa-tRNA-synth_Ic"/>
</dbReference>
<dbReference type="FunFam" id="1.10.240.10:FF:000001">
    <property type="entry name" value="Tyrosine--tRNA ligase"/>
    <property type="match status" value="1"/>
</dbReference>
<dbReference type="GO" id="GO:0003723">
    <property type="term" value="F:RNA binding"/>
    <property type="evidence" value="ECO:0007669"/>
    <property type="project" value="UniProtKB-KW"/>
</dbReference>
<keyword evidence="1 8" id="KW-0436">Ligase</keyword>
<name>A0AAE3DQ51_9FIRM</name>
<keyword evidence="12" id="KW-1185">Reference proteome</keyword>
<comment type="subunit">
    <text evidence="8">Homodimer.</text>
</comment>
<protein>
    <recommendedName>
        <fullName evidence="8">Tyrosine--tRNA ligase</fullName>
        <ecNumber evidence="8">6.1.1.1</ecNumber>
    </recommendedName>
    <alternativeName>
        <fullName evidence="8">Tyrosyl-tRNA synthetase</fullName>
        <shortName evidence="8">TyrRS</shortName>
    </alternativeName>
</protein>
<gene>
    <name evidence="8 11" type="primary">tyrS</name>
    <name evidence="11" type="ORF">LKD71_01255</name>
</gene>
<comment type="function">
    <text evidence="8">Catalyzes the attachment of tyrosine to tRNA(Tyr) in a two-step reaction: tyrosine is first activated by ATP to form Tyr-AMP and then transferred to the acceptor end of tRNA(Tyr).</text>
</comment>
<dbReference type="Gene3D" id="3.10.290.10">
    <property type="entry name" value="RNA-binding S4 domain"/>
    <property type="match status" value="1"/>
</dbReference>
<feature type="binding site" evidence="8">
    <location>
        <position position="35"/>
    </location>
    <ligand>
        <name>L-tyrosine</name>
        <dbReference type="ChEBI" id="CHEBI:58315"/>
    </ligand>
</feature>
<keyword evidence="8" id="KW-0963">Cytoplasm</keyword>
<feature type="binding site" evidence="8">
    <location>
        <position position="172"/>
    </location>
    <ligand>
        <name>L-tyrosine</name>
        <dbReference type="ChEBI" id="CHEBI:58315"/>
    </ligand>
</feature>
<dbReference type="EC" id="6.1.1.1" evidence="8"/>
<reference evidence="11 12" key="1">
    <citation type="submission" date="2021-10" db="EMBL/GenBank/DDBJ databases">
        <title>Anaerobic single-cell dispensing facilitates the cultivation of human gut bacteria.</title>
        <authorList>
            <person name="Afrizal A."/>
        </authorList>
    </citation>
    <scope>NUCLEOTIDE SEQUENCE [LARGE SCALE GENOMIC DNA]</scope>
    <source>
        <strain evidence="11 12">CLA-AA-H277</strain>
    </source>
</reference>
<dbReference type="SUPFAM" id="SSF55174">
    <property type="entry name" value="Alpha-L RNA-binding motif"/>
    <property type="match status" value="1"/>
</dbReference>
<organism evidence="11 12">
    <name type="scientific">Fusicatenibacter faecihominis</name>
    <dbReference type="NCBI Taxonomy" id="2881276"/>
    <lineage>
        <taxon>Bacteria</taxon>
        <taxon>Bacillati</taxon>
        <taxon>Bacillota</taxon>
        <taxon>Clostridia</taxon>
        <taxon>Lachnospirales</taxon>
        <taxon>Lachnospiraceae</taxon>
        <taxon>Fusicatenibacter</taxon>
    </lineage>
</organism>
<feature type="binding site" evidence="8">
    <location>
        <position position="168"/>
    </location>
    <ligand>
        <name>L-tyrosine</name>
        <dbReference type="ChEBI" id="CHEBI:58315"/>
    </ligand>
</feature>
<dbReference type="SUPFAM" id="SSF52374">
    <property type="entry name" value="Nucleotidylyl transferase"/>
    <property type="match status" value="1"/>
</dbReference>
<dbReference type="NCBIfam" id="TIGR00234">
    <property type="entry name" value="tyrS"/>
    <property type="match status" value="1"/>
</dbReference>
<dbReference type="GO" id="GO:0004831">
    <property type="term" value="F:tyrosine-tRNA ligase activity"/>
    <property type="evidence" value="ECO:0007669"/>
    <property type="project" value="UniProtKB-UniRule"/>
</dbReference>
<feature type="short sequence motif" description="'KMSKS' region" evidence="8">
    <location>
        <begin position="228"/>
        <end position="232"/>
    </location>
</feature>
<dbReference type="InterPro" id="IPR036986">
    <property type="entry name" value="S4_RNA-bd_sf"/>
</dbReference>
<evidence type="ECO:0000313" key="11">
    <source>
        <dbReference type="EMBL" id="MCC2188461.1"/>
    </source>
</evidence>
<feature type="short sequence motif" description="'HIGH' region" evidence="8">
    <location>
        <begin position="40"/>
        <end position="49"/>
    </location>
</feature>
<dbReference type="InterPro" id="IPR024107">
    <property type="entry name" value="Tyr-tRNA-ligase_bac_1"/>
</dbReference>
<feature type="domain" description="Tyrosine--tRNA ligase SYY-like C-terminal" evidence="10">
    <location>
        <begin position="327"/>
        <end position="404"/>
    </location>
</feature>
<proteinExistence type="inferred from homology"/>
<evidence type="ECO:0000256" key="8">
    <source>
        <dbReference type="HAMAP-Rule" id="MF_02006"/>
    </source>
</evidence>
<dbReference type="HAMAP" id="MF_02006">
    <property type="entry name" value="Tyr_tRNA_synth_type1"/>
    <property type="match status" value="1"/>
</dbReference>
<evidence type="ECO:0000256" key="2">
    <source>
        <dbReference type="ARBA" id="ARBA00022741"/>
    </source>
</evidence>
<dbReference type="Proteomes" id="UP001197875">
    <property type="component" value="Unassembled WGS sequence"/>
</dbReference>
<dbReference type="RefSeq" id="WP_178047075.1">
    <property type="nucleotide sequence ID" value="NZ_JAJEPR010000002.1"/>
</dbReference>
<evidence type="ECO:0000256" key="4">
    <source>
        <dbReference type="ARBA" id="ARBA00022884"/>
    </source>
</evidence>
<feature type="binding site" evidence="8">
    <location>
        <position position="231"/>
    </location>
    <ligand>
        <name>ATP</name>
        <dbReference type="ChEBI" id="CHEBI:30616"/>
    </ligand>
</feature>
<evidence type="ECO:0000259" key="10">
    <source>
        <dbReference type="Pfam" id="PF22421"/>
    </source>
</evidence>
<dbReference type="InterPro" id="IPR002307">
    <property type="entry name" value="Tyr-tRNA-ligase"/>
</dbReference>